<dbReference type="Proteomes" id="UP001303046">
    <property type="component" value="Unassembled WGS sequence"/>
</dbReference>
<protein>
    <recommendedName>
        <fullName evidence="10">AN1-like Zinc finger</fullName>
    </recommendedName>
</protein>
<feature type="region of interest" description="Disordered" evidence="5">
    <location>
        <begin position="389"/>
        <end position="414"/>
    </location>
</feature>
<dbReference type="Gene3D" id="3.10.20.90">
    <property type="entry name" value="Phosphatidylinositol 3-kinase Catalytic Subunit, Chain A, domain 1"/>
    <property type="match status" value="1"/>
</dbReference>
<sequence length="414" mass="46544">MNAPKLPKRSNSGTSSSRSPTKRAASLTTSNKETTPASHPLTKQKSRSPSPPLQLTSILRTDYLIISGRTPQARSTSIESPQKRSPIDLLEITVNSVMEDVQESKVIVAASCKVYELKNSICQATDVLAEKQLLIYKSKELKDDSAPISKYGITEDCEIMMHVRMNTGSKTVKASNAVLYVPPSFPEGSVDELRSKIKSLTNIRGGTKHRIYKKKQGGSKVDKKHTEWTPQKQFEHELTRNKMKKLLKRKRKKILSYSPPCPSTGSIRSSAENIPRNLSKESLEKPSFEKKSDPYTVTELQLKTFFEPPETLAQMEREMKDLTLPPSNMEELIAVKTKREETLKTTCGVCRRKLHVTEQQMACACSYTFCKKHREPDKHFCNIDHRHAGRSKIHKENPKVSGGGLHKARTPSKG</sequence>
<comment type="caution">
    <text evidence="8">The sequence shown here is derived from an EMBL/GenBank/DDBJ whole genome shotgun (WGS) entry which is preliminary data.</text>
</comment>
<feature type="region of interest" description="Disordered" evidence="5">
    <location>
        <begin position="1"/>
        <end position="54"/>
    </location>
</feature>
<dbReference type="PROSITE" id="PS50053">
    <property type="entry name" value="UBIQUITIN_2"/>
    <property type="match status" value="1"/>
</dbReference>
<keyword evidence="1" id="KW-0479">Metal-binding</keyword>
<feature type="region of interest" description="Disordered" evidence="5">
    <location>
        <begin position="257"/>
        <end position="290"/>
    </location>
</feature>
<keyword evidence="3" id="KW-0862">Zinc</keyword>
<feature type="compositionally biased region" description="Basic and acidic residues" evidence="5">
    <location>
        <begin position="278"/>
        <end position="290"/>
    </location>
</feature>
<dbReference type="SMART" id="SM00213">
    <property type="entry name" value="UBQ"/>
    <property type="match status" value="1"/>
</dbReference>
<proteinExistence type="predicted"/>
<dbReference type="InterPro" id="IPR029071">
    <property type="entry name" value="Ubiquitin-like_domsf"/>
</dbReference>
<dbReference type="InterPro" id="IPR000058">
    <property type="entry name" value="Znf_AN1"/>
</dbReference>
<evidence type="ECO:0000256" key="2">
    <source>
        <dbReference type="ARBA" id="ARBA00022771"/>
    </source>
</evidence>
<name>A0ABR1DGN3_NECAM</name>
<dbReference type="SUPFAM" id="SSF54236">
    <property type="entry name" value="Ubiquitin-like"/>
    <property type="match status" value="1"/>
</dbReference>
<evidence type="ECO:0000313" key="9">
    <source>
        <dbReference type="Proteomes" id="UP001303046"/>
    </source>
</evidence>
<keyword evidence="2 4" id="KW-0863">Zinc-finger</keyword>
<evidence type="ECO:0000256" key="3">
    <source>
        <dbReference type="ARBA" id="ARBA00022833"/>
    </source>
</evidence>
<evidence type="ECO:0000313" key="8">
    <source>
        <dbReference type="EMBL" id="KAK6749146.1"/>
    </source>
</evidence>
<dbReference type="EMBL" id="JAVFWL010000004">
    <property type="protein sequence ID" value="KAK6749146.1"/>
    <property type="molecule type" value="Genomic_DNA"/>
</dbReference>
<dbReference type="Gene3D" id="4.10.1110.10">
    <property type="entry name" value="AN1-like Zinc finger"/>
    <property type="match status" value="1"/>
</dbReference>
<evidence type="ECO:0008006" key="10">
    <source>
        <dbReference type="Google" id="ProtNLM"/>
    </source>
</evidence>
<reference evidence="8 9" key="1">
    <citation type="submission" date="2023-08" db="EMBL/GenBank/DDBJ databases">
        <title>A Necator americanus chromosomal reference genome.</title>
        <authorList>
            <person name="Ilik V."/>
            <person name="Petrzelkova K.J."/>
            <person name="Pardy F."/>
            <person name="Fuh T."/>
            <person name="Niatou-Singa F.S."/>
            <person name="Gouil Q."/>
            <person name="Baker L."/>
            <person name="Ritchie M.E."/>
            <person name="Jex A.R."/>
            <person name="Gazzola D."/>
            <person name="Li H."/>
            <person name="Toshio Fujiwara R."/>
            <person name="Zhan B."/>
            <person name="Aroian R.V."/>
            <person name="Pafco B."/>
            <person name="Schwarz E.M."/>
        </authorList>
    </citation>
    <scope>NUCLEOTIDE SEQUENCE [LARGE SCALE GENOMIC DNA]</scope>
    <source>
        <strain evidence="8 9">Aroian</strain>
        <tissue evidence="8">Whole animal</tissue>
    </source>
</reference>
<accession>A0ABR1DGN3</accession>
<evidence type="ECO:0000259" key="6">
    <source>
        <dbReference type="PROSITE" id="PS50053"/>
    </source>
</evidence>
<evidence type="ECO:0000256" key="1">
    <source>
        <dbReference type="ARBA" id="ARBA00022723"/>
    </source>
</evidence>
<feature type="compositionally biased region" description="Low complexity" evidence="5">
    <location>
        <begin position="9"/>
        <end position="19"/>
    </location>
</feature>
<feature type="domain" description="Ubiquitin-like" evidence="6">
    <location>
        <begin position="90"/>
        <end position="168"/>
    </location>
</feature>
<dbReference type="SMART" id="SM00154">
    <property type="entry name" value="ZnF_AN1"/>
    <property type="match status" value="1"/>
</dbReference>
<dbReference type="InterPro" id="IPR000626">
    <property type="entry name" value="Ubiquitin-like_dom"/>
</dbReference>
<dbReference type="SUPFAM" id="SSF118310">
    <property type="entry name" value="AN1-like Zinc finger"/>
    <property type="match status" value="1"/>
</dbReference>
<dbReference type="CDD" id="cd17039">
    <property type="entry name" value="Ubl_ubiquitin_like"/>
    <property type="match status" value="1"/>
</dbReference>
<dbReference type="Pfam" id="PF00240">
    <property type="entry name" value="ubiquitin"/>
    <property type="match status" value="1"/>
</dbReference>
<feature type="compositionally biased region" description="Polar residues" evidence="5">
    <location>
        <begin position="263"/>
        <end position="272"/>
    </location>
</feature>
<feature type="compositionally biased region" description="Polar residues" evidence="5">
    <location>
        <begin position="26"/>
        <end position="43"/>
    </location>
</feature>
<dbReference type="InterPro" id="IPR050652">
    <property type="entry name" value="AN1_A20_ZnFinger"/>
</dbReference>
<evidence type="ECO:0000259" key="7">
    <source>
        <dbReference type="PROSITE" id="PS51039"/>
    </source>
</evidence>
<dbReference type="InterPro" id="IPR035896">
    <property type="entry name" value="AN1-like_Znf"/>
</dbReference>
<dbReference type="PROSITE" id="PS51039">
    <property type="entry name" value="ZF_AN1"/>
    <property type="match status" value="1"/>
</dbReference>
<organism evidence="8 9">
    <name type="scientific">Necator americanus</name>
    <name type="common">Human hookworm</name>
    <dbReference type="NCBI Taxonomy" id="51031"/>
    <lineage>
        <taxon>Eukaryota</taxon>
        <taxon>Metazoa</taxon>
        <taxon>Ecdysozoa</taxon>
        <taxon>Nematoda</taxon>
        <taxon>Chromadorea</taxon>
        <taxon>Rhabditida</taxon>
        <taxon>Rhabditina</taxon>
        <taxon>Rhabditomorpha</taxon>
        <taxon>Strongyloidea</taxon>
        <taxon>Ancylostomatidae</taxon>
        <taxon>Bunostominae</taxon>
        <taxon>Necator</taxon>
    </lineage>
</organism>
<dbReference type="PANTHER" id="PTHR10634">
    <property type="entry name" value="AN1-TYPE ZINC FINGER PROTEIN"/>
    <property type="match status" value="1"/>
</dbReference>
<dbReference type="PANTHER" id="PTHR10634:SF67">
    <property type="entry name" value="AN1-TYPE ZINC FINGER PROTEIN 3"/>
    <property type="match status" value="1"/>
</dbReference>
<keyword evidence="9" id="KW-1185">Reference proteome</keyword>
<evidence type="ECO:0000256" key="4">
    <source>
        <dbReference type="PROSITE-ProRule" id="PRU00449"/>
    </source>
</evidence>
<evidence type="ECO:0000256" key="5">
    <source>
        <dbReference type="SAM" id="MobiDB-lite"/>
    </source>
</evidence>
<feature type="domain" description="AN1-type" evidence="7">
    <location>
        <begin position="341"/>
        <end position="389"/>
    </location>
</feature>
<gene>
    <name evidence="8" type="primary">Necator_chrIV.g14929</name>
    <name evidence="8" type="ORF">RB195_001634</name>
</gene>